<name>R9GVF2_9SPHI</name>
<evidence type="ECO:0000313" key="2">
    <source>
        <dbReference type="EMBL" id="EOR95510.1"/>
    </source>
</evidence>
<keyword evidence="3" id="KW-1185">Reference proteome</keyword>
<dbReference type="PANTHER" id="PTHR30354:SF26">
    <property type="entry name" value="TRANSPORTER, PUTATIVE-RELATED"/>
    <property type="match status" value="1"/>
</dbReference>
<keyword evidence="1" id="KW-1133">Transmembrane helix</keyword>
<feature type="transmembrane region" description="Helical" evidence="1">
    <location>
        <begin position="20"/>
        <end position="40"/>
    </location>
</feature>
<dbReference type="Proteomes" id="UP000014174">
    <property type="component" value="Unassembled WGS sequence"/>
</dbReference>
<dbReference type="STRING" id="1150600.ADIARSV_1329"/>
<dbReference type="eggNOG" id="COG2610">
    <property type="taxonomic scope" value="Bacteria"/>
</dbReference>
<accession>R9GVF2</accession>
<dbReference type="PANTHER" id="PTHR30354">
    <property type="entry name" value="GNT FAMILY GLUCONATE TRANSPORTER"/>
    <property type="match status" value="1"/>
</dbReference>
<protein>
    <submittedName>
        <fullName evidence="2">Gluconate permease</fullName>
    </submittedName>
</protein>
<gene>
    <name evidence="2" type="ORF">ADIARSV_1329</name>
</gene>
<dbReference type="InterPro" id="IPR003474">
    <property type="entry name" value="Glcn_transporter"/>
</dbReference>
<keyword evidence="1" id="KW-0812">Transmembrane</keyword>
<proteinExistence type="predicted"/>
<feature type="transmembrane region" description="Helical" evidence="1">
    <location>
        <begin position="123"/>
        <end position="145"/>
    </location>
</feature>
<dbReference type="AlphaFoldDB" id="R9GVF2"/>
<evidence type="ECO:0000256" key="1">
    <source>
        <dbReference type="SAM" id="Phobius"/>
    </source>
</evidence>
<organism evidence="2 3">
    <name type="scientific">Arcticibacter svalbardensis MN12-7</name>
    <dbReference type="NCBI Taxonomy" id="1150600"/>
    <lineage>
        <taxon>Bacteria</taxon>
        <taxon>Pseudomonadati</taxon>
        <taxon>Bacteroidota</taxon>
        <taxon>Sphingobacteriia</taxon>
        <taxon>Sphingobacteriales</taxon>
        <taxon>Sphingobacteriaceae</taxon>
        <taxon>Arcticibacter</taxon>
    </lineage>
</organism>
<comment type="caution">
    <text evidence="2">The sequence shown here is derived from an EMBL/GenBank/DDBJ whole genome shotgun (WGS) entry which is preliminary data.</text>
</comment>
<dbReference type="GO" id="GO:0015128">
    <property type="term" value="F:gluconate transmembrane transporter activity"/>
    <property type="evidence" value="ECO:0007669"/>
    <property type="project" value="InterPro"/>
</dbReference>
<dbReference type="EMBL" id="AQPN01000049">
    <property type="protein sequence ID" value="EOR95510.1"/>
    <property type="molecule type" value="Genomic_DNA"/>
</dbReference>
<evidence type="ECO:0000313" key="3">
    <source>
        <dbReference type="Proteomes" id="UP000014174"/>
    </source>
</evidence>
<feature type="transmembrane region" description="Helical" evidence="1">
    <location>
        <begin position="81"/>
        <end position="103"/>
    </location>
</feature>
<keyword evidence="1" id="KW-0472">Membrane</keyword>
<sequence>MQSIIMQTEEGLPSSFKSFAITLMPIFLIAGGHIGALIFHGKLQQVFSFLAAPTVALLLSVIILFILNIEIKKAMESCVEGVKSVAMIILIIAAGGAFKQVLIDSGVGKEVELIASTWHASPLFLGWAIAALLRITLGSSTVATLTTSGMVMPFVHSGTSPD</sequence>
<dbReference type="OrthoDB" id="9787129at2"/>
<dbReference type="Pfam" id="PF02447">
    <property type="entry name" value="GntP_permease"/>
    <property type="match status" value="1"/>
</dbReference>
<dbReference type="RefSeq" id="WP_016194570.1">
    <property type="nucleotide sequence ID" value="NZ_AQPN01000049.1"/>
</dbReference>
<dbReference type="GO" id="GO:0005886">
    <property type="term" value="C:plasma membrane"/>
    <property type="evidence" value="ECO:0007669"/>
    <property type="project" value="TreeGrafter"/>
</dbReference>
<feature type="transmembrane region" description="Helical" evidence="1">
    <location>
        <begin position="46"/>
        <end position="69"/>
    </location>
</feature>
<reference evidence="2 3" key="1">
    <citation type="journal article" date="2013" name="Genome Announc.">
        <title>Draft Genome Sequence of Arcticibacter svalbardensis Strain MN12-7T, a Member of the Family Sphingobacteriaceae Isolated from an Arctic Soil Sample.</title>
        <authorList>
            <person name="Shivaji S."/>
            <person name="Ara S."/>
            <person name="Prasad S."/>
            <person name="Manasa B.P."/>
            <person name="Begum Z."/>
            <person name="Singh A."/>
            <person name="Kumar Pinnaka A."/>
        </authorList>
    </citation>
    <scope>NUCLEOTIDE SEQUENCE [LARGE SCALE GENOMIC DNA]</scope>
    <source>
        <strain evidence="2 3">MN12-7</strain>
    </source>
</reference>